<organism evidence="1 2">
    <name type="scientific">Aldrovandia affinis</name>
    <dbReference type="NCBI Taxonomy" id="143900"/>
    <lineage>
        <taxon>Eukaryota</taxon>
        <taxon>Metazoa</taxon>
        <taxon>Chordata</taxon>
        <taxon>Craniata</taxon>
        <taxon>Vertebrata</taxon>
        <taxon>Euteleostomi</taxon>
        <taxon>Actinopterygii</taxon>
        <taxon>Neopterygii</taxon>
        <taxon>Teleostei</taxon>
        <taxon>Notacanthiformes</taxon>
        <taxon>Halosauridae</taxon>
        <taxon>Aldrovandia</taxon>
    </lineage>
</organism>
<dbReference type="EMBL" id="JAINUG010000205">
    <property type="protein sequence ID" value="KAJ8387851.1"/>
    <property type="molecule type" value="Genomic_DNA"/>
</dbReference>
<dbReference type="Proteomes" id="UP001221898">
    <property type="component" value="Unassembled WGS sequence"/>
</dbReference>
<sequence length="76" mass="8664">MIRYRSEPKIWVILYLNRKEKRIPSPRFCGRAAHPPCQDRSSTSSCVQTPVIRRRKGARTGLAEVTHWDSAVGIGD</sequence>
<evidence type="ECO:0000313" key="1">
    <source>
        <dbReference type="EMBL" id="KAJ8387851.1"/>
    </source>
</evidence>
<protein>
    <submittedName>
        <fullName evidence="1">Uncharacterized protein</fullName>
    </submittedName>
</protein>
<name>A0AAD7W8G5_9TELE</name>
<accession>A0AAD7W8G5</accession>
<keyword evidence="2" id="KW-1185">Reference proteome</keyword>
<reference evidence="1" key="1">
    <citation type="journal article" date="2023" name="Science">
        <title>Genome structures resolve the early diversification of teleost fishes.</title>
        <authorList>
            <person name="Parey E."/>
            <person name="Louis A."/>
            <person name="Montfort J."/>
            <person name="Bouchez O."/>
            <person name="Roques C."/>
            <person name="Iampietro C."/>
            <person name="Lluch J."/>
            <person name="Castinel A."/>
            <person name="Donnadieu C."/>
            <person name="Desvignes T."/>
            <person name="Floi Bucao C."/>
            <person name="Jouanno E."/>
            <person name="Wen M."/>
            <person name="Mejri S."/>
            <person name="Dirks R."/>
            <person name="Jansen H."/>
            <person name="Henkel C."/>
            <person name="Chen W.J."/>
            <person name="Zahm M."/>
            <person name="Cabau C."/>
            <person name="Klopp C."/>
            <person name="Thompson A.W."/>
            <person name="Robinson-Rechavi M."/>
            <person name="Braasch I."/>
            <person name="Lecointre G."/>
            <person name="Bobe J."/>
            <person name="Postlethwait J.H."/>
            <person name="Berthelot C."/>
            <person name="Roest Crollius H."/>
            <person name="Guiguen Y."/>
        </authorList>
    </citation>
    <scope>NUCLEOTIDE SEQUENCE</scope>
    <source>
        <strain evidence="1">NC1722</strain>
    </source>
</reference>
<comment type="caution">
    <text evidence="1">The sequence shown here is derived from an EMBL/GenBank/DDBJ whole genome shotgun (WGS) entry which is preliminary data.</text>
</comment>
<evidence type="ECO:0000313" key="2">
    <source>
        <dbReference type="Proteomes" id="UP001221898"/>
    </source>
</evidence>
<dbReference type="AlphaFoldDB" id="A0AAD7W8G5"/>
<gene>
    <name evidence="1" type="ORF">AAFF_G00150000</name>
</gene>
<proteinExistence type="predicted"/>